<comment type="caution">
    <text evidence="1">The sequence shown here is derived from an EMBL/GenBank/DDBJ whole genome shotgun (WGS) entry which is preliminary data.</text>
</comment>
<gene>
    <name evidence="1" type="ORF">HAX54_012772</name>
</gene>
<accession>A0ABS8TK99</accession>
<protein>
    <submittedName>
        <fullName evidence="1">Uncharacterized protein</fullName>
    </submittedName>
</protein>
<evidence type="ECO:0000313" key="2">
    <source>
        <dbReference type="Proteomes" id="UP000823775"/>
    </source>
</evidence>
<dbReference type="Proteomes" id="UP000823775">
    <property type="component" value="Unassembled WGS sequence"/>
</dbReference>
<feature type="non-terminal residue" evidence="1">
    <location>
        <position position="88"/>
    </location>
</feature>
<reference evidence="1 2" key="1">
    <citation type="journal article" date="2021" name="BMC Genomics">
        <title>Datura genome reveals duplications of psychoactive alkaloid biosynthetic genes and high mutation rate following tissue culture.</title>
        <authorList>
            <person name="Rajewski A."/>
            <person name="Carter-House D."/>
            <person name="Stajich J."/>
            <person name="Litt A."/>
        </authorList>
    </citation>
    <scope>NUCLEOTIDE SEQUENCE [LARGE SCALE GENOMIC DNA]</scope>
    <source>
        <strain evidence="1">AR-01</strain>
    </source>
</reference>
<sequence length="88" mass="10030">MAWPSHHMRIRTRHVVENSFQQVPNYIRTPAAQVRLLSLQSKIRRREIGGGVSTTFPARIRSAGELELSQVAFLPVKEIRTLRHTDGA</sequence>
<evidence type="ECO:0000313" key="1">
    <source>
        <dbReference type="EMBL" id="MCD7471956.1"/>
    </source>
</evidence>
<proteinExistence type="predicted"/>
<keyword evidence="2" id="KW-1185">Reference proteome</keyword>
<name>A0ABS8TK99_DATST</name>
<dbReference type="EMBL" id="JACEIK010001750">
    <property type="protein sequence ID" value="MCD7471956.1"/>
    <property type="molecule type" value="Genomic_DNA"/>
</dbReference>
<organism evidence="1 2">
    <name type="scientific">Datura stramonium</name>
    <name type="common">Jimsonweed</name>
    <name type="synonym">Common thornapple</name>
    <dbReference type="NCBI Taxonomy" id="4076"/>
    <lineage>
        <taxon>Eukaryota</taxon>
        <taxon>Viridiplantae</taxon>
        <taxon>Streptophyta</taxon>
        <taxon>Embryophyta</taxon>
        <taxon>Tracheophyta</taxon>
        <taxon>Spermatophyta</taxon>
        <taxon>Magnoliopsida</taxon>
        <taxon>eudicotyledons</taxon>
        <taxon>Gunneridae</taxon>
        <taxon>Pentapetalae</taxon>
        <taxon>asterids</taxon>
        <taxon>lamiids</taxon>
        <taxon>Solanales</taxon>
        <taxon>Solanaceae</taxon>
        <taxon>Solanoideae</taxon>
        <taxon>Datureae</taxon>
        <taxon>Datura</taxon>
    </lineage>
</organism>